<dbReference type="GO" id="GO:0009279">
    <property type="term" value="C:cell outer membrane"/>
    <property type="evidence" value="ECO:0007669"/>
    <property type="project" value="UniProtKB-SubCell"/>
</dbReference>
<evidence type="ECO:0000313" key="8">
    <source>
        <dbReference type="Proteomes" id="UP000195667"/>
    </source>
</evidence>
<dbReference type="SUPFAM" id="SSF103088">
    <property type="entry name" value="OmpA-like"/>
    <property type="match status" value="1"/>
</dbReference>
<evidence type="ECO:0000256" key="1">
    <source>
        <dbReference type="ARBA" id="ARBA00004442"/>
    </source>
</evidence>
<evidence type="ECO:0000256" key="2">
    <source>
        <dbReference type="ARBA" id="ARBA00023136"/>
    </source>
</evidence>
<evidence type="ECO:0000313" key="7">
    <source>
        <dbReference type="EMBL" id="SJM92950.1"/>
    </source>
</evidence>
<feature type="chain" id="PRO_5012548826" evidence="5">
    <location>
        <begin position="25"/>
        <end position="197"/>
    </location>
</feature>
<name>A0A1R4HAQ5_9GAMM</name>
<organism evidence="7 8">
    <name type="scientific">Crenothrix polyspora</name>
    <dbReference type="NCBI Taxonomy" id="360316"/>
    <lineage>
        <taxon>Bacteria</taxon>
        <taxon>Pseudomonadati</taxon>
        <taxon>Pseudomonadota</taxon>
        <taxon>Gammaproteobacteria</taxon>
        <taxon>Methylococcales</taxon>
        <taxon>Crenotrichaceae</taxon>
        <taxon>Crenothrix</taxon>
    </lineage>
</organism>
<protein>
    <submittedName>
        <fullName evidence="7">OmpA/MotB domain-containing protein</fullName>
    </submittedName>
</protein>
<dbReference type="PROSITE" id="PS51123">
    <property type="entry name" value="OMPA_2"/>
    <property type="match status" value="1"/>
</dbReference>
<dbReference type="InterPro" id="IPR006665">
    <property type="entry name" value="OmpA-like"/>
</dbReference>
<dbReference type="Pfam" id="PF00691">
    <property type="entry name" value="OmpA"/>
    <property type="match status" value="1"/>
</dbReference>
<dbReference type="CDD" id="cd07185">
    <property type="entry name" value="OmpA_C-like"/>
    <property type="match status" value="1"/>
</dbReference>
<sequence length="197" mass="21013">MKNCTIFFAIVGLLLAGCSGTTVVLVPDATGKVGKVSVTTKAGQQVLSQSGASTFAGKADKIPTQVKVLDSTKIQNMFGTVLANEPAPPLHYSIYFQFGSAELLPESKPLLIKIFKSIEERKSCDTSIIGHSDRVGDNNTNKGISLARAESVANILKSIGLAGNCLDVRYYGENDPVVATADEVAEPKNRRVEIEVR</sequence>
<keyword evidence="2 4" id="KW-0472">Membrane</keyword>
<feature type="domain" description="OmpA-like" evidence="6">
    <location>
        <begin position="83"/>
        <end position="197"/>
    </location>
</feature>
<dbReference type="EMBL" id="FUKI01000110">
    <property type="protein sequence ID" value="SJM92950.1"/>
    <property type="molecule type" value="Genomic_DNA"/>
</dbReference>
<accession>A0A1R4HAQ5</accession>
<keyword evidence="3" id="KW-0998">Cell outer membrane</keyword>
<dbReference type="Gene3D" id="3.30.1330.60">
    <property type="entry name" value="OmpA-like domain"/>
    <property type="match status" value="1"/>
</dbReference>
<proteinExistence type="predicted"/>
<dbReference type="InterPro" id="IPR050330">
    <property type="entry name" value="Bact_OuterMem_StrucFunc"/>
</dbReference>
<evidence type="ECO:0000259" key="6">
    <source>
        <dbReference type="PROSITE" id="PS51123"/>
    </source>
</evidence>
<comment type="subcellular location">
    <subcellularLocation>
        <location evidence="1">Cell outer membrane</location>
    </subcellularLocation>
</comment>
<dbReference type="PANTHER" id="PTHR30329:SF21">
    <property type="entry name" value="LIPOPROTEIN YIAD-RELATED"/>
    <property type="match status" value="1"/>
</dbReference>
<evidence type="ECO:0000256" key="4">
    <source>
        <dbReference type="PROSITE-ProRule" id="PRU00473"/>
    </source>
</evidence>
<dbReference type="AlphaFoldDB" id="A0A1R4HAQ5"/>
<dbReference type="PRINTS" id="PR01021">
    <property type="entry name" value="OMPADOMAIN"/>
</dbReference>
<dbReference type="InterPro" id="IPR036737">
    <property type="entry name" value="OmpA-like_sf"/>
</dbReference>
<dbReference type="Proteomes" id="UP000195667">
    <property type="component" value="Unassembled WGS sequence"/>
</dbReference>
<dbReference type="InterPro" id="IPR006664">
    <property type="entry name" value="OMP_bac"/>
</dbReference>
<evidence type="ECO:0000256" key="3">
    <source>
        <dbReference type="ARBA" id="ARBA00023237"/>
    </source>
</evidence>
<dbReference type="PANTHER" id="PTHR30329">
    <property type="entry name" value="STATOR ELEMENT OF FLAGELLAR MOTOR COMPLEX"/>
    <property type="match status" value="1"/>
</dbReference>
<dbReference type="PROSITE" id="PS51257">
    <property type="entry name" value="PROKAR_LIPOPROTEIN"/>
    <property type="match status" value="1"/>
</dbReference>
<feature type="signal peptide" evidence="5">
    <location>
        <begin position="1"/>
        <end position="24"/>
    </location>
</feature>
<gene>
    <name evidence="7" type="ORF">CRENPOLYSF1_350039</name>
</gene>
<dbReference type="RefSeq" id="WP_176371073.1">
    <property type="nucleotide sequence ID" value="NZ_FUKI01000110.1"/>
</dbReference>
<reference evidence="8" key="1">
    <citation type="submission" date="2017-02" db="EMBL/GenBank/DDBJ databases">
        <authorList>
            <person name="Daims H."/>
        </authorList>
    </citation>
    <scope>NUCLEOTIDE SEQUENCE [LARGE SCALE GENOMIC DNA]</scope>
</reference>
<evidence type="ECO:0000256" key="5">
    <source>
        <dbReference type="SAM" id="SignalP"/>
    </source>
</evidence>
<keyword evidence="5" id="KW-0732">Signal</keyword>
<keyword evidence="8" id="KW-1185">Reference proteome</keyword>